<dbReference type="PANTHER" id="PTHR11153">
    <property type="entry name" value="SIDEROFLEXIN"/>
    <property type="match status" value="1"/>
</dbReference>
<name>A0A914WPX0_9BILA</name>
<dbReference type="GO" id="GO:0015075">
    <property type="term" value="F:monoatomic ion transmembrane transporter activity"/>
    <property type="evidence" value="ECO:0007669"/>
    <property type="project" value="InterPro"/>
</dbReference>
<evidence type="ECO:0000256" key="7">
    <source>
        <dbReference type="ARBA" id="ARBA00023128"/>
    </source>
</evidence>
<reference evidence="11" key="1">
    <citation type="submission" date="2022-11" db="UniProtKB">
        <authorList>
            <consortium name="WormBaseParasite"/>
        </authorList>
    </citation>
    <scope>IDENTIFICATION</scope>
</reference>
<evidence type="ECO:0000256" key="8">
    <source>
        <dbReference type="ARBA" id="ARBA00023136"/>
    </source>
</evidence>
<dbReference type="Pfam" id="PF03820">
    <property type="entry name" value="SFXNs"/>
    <property type="match status" value="1"/>
</dbReference>
<keyword evidence="10" id="KW-1185">Reference proteome</keyword>
<comment type="similarity">
    <text evidence="2 9">Belongs to the sideroflexin family.</text>
</comment>
<feature type="transmembrane region" description="Helical" evidence="9">
    <location>
        <begin position="162"/>
        <end position="183"/>
    </location>
</feature>
<evidence type="ECO:0000256" key="9">
    <source>
        <dbReference type="RuleBase" id="RU362000"/>
    </source>
</evidence>
<evidence type="ECO:0000313" key="10">
    <source>
        <dbReference type="Proteomes" id="UP000887566"/>
    </source>
</evidence>
<keyword evidence="6 9" id="KW-1133">Transmembrane helix</keyword>
<comment type="caution">
    <text evidence="9">Lacks conserved residue(s) required for the propagation of feature annotation.</text>
</comment>
<evidence type="ECO:0000256" key="3">
    <source>
        <dbReference type="ARBA" id="ARBA00022448"/>
    </source>
</evidence>
<evidence type="ECO:0000256" key="5">
    <source>
        <dbReference type="ARBA" id="ARBA00022970"/>
    </source>
</evidence>
<dbReference type="Proteomes" id="UP000887566">
    <property type="component" value="Unplaced"/>
</dbReference>
<accession>A0A914WPX0</accession>
<dbReference type="PANTHER" id="PTHR11153:SF6">
    <property type="entry name" value="SIDEROFLEXIN-5"/>
    <property type="match status" value="1"/>
</dbReference>
<dbReference type="WBParaSite" id="PSAMB.scaffold4715size13772.g25000.t1">
    <property type="protein sequence ID" value="PSAMB.scaffold4715size13772.g25000.t1"/>
    <property type="gene ID" value="PSAMB.scaffold4715size13772.g25000"/>
</dbReference>
<evidence type="ECO:0000256" key="6">
    <source>
        <dbReference type="ARBA" id="ARBA00022989"/>
    </source>
</evidence>
<keyword evidence="8 9" id="KW-0472">Membrane</keyword>
<feature type="transmembrane region" description="Helical" evidence="9">
    <location>
        <begin position="284"/>
        <end position="308"/>
    </location>
</feature>
<proteinExistence type="inferred from homology"/>
<keyword evidence="4 9" id="KW-0812">Transmembrane</keyword>
<dbReference type="GO" id="GO:0005743">
    <property type="term" value="C:mitochondrial inner membrane"/>
    <property type="evidence" value="ECO:0007669"/>
    <property type="project" value="TreeGrafter"/>
</dbReference>
<evidence type="ECO:0000256" key="4">
    <source>
        <dbReference type="ARBA" id="ARBA00022692"/>
    </source>
</evidence>
<dbReference type="AlphaFoldDB" id="A0A914WPX0"/>
<dbReference type="NCBIfam" id="TIGR00798">
    <property type="entry name" value="mtc"/>
    <property type="match status" value="1"/>
</dbReference>
<sequence>MATATSASSDNTATRFGYPLYPAFRPGEARFPQDTFLGRYAHYLDVVDPRTLLTSENKLQASIDLLERYKRGDAVTASNRDLWEAQKIKQAIIHPDTGKKVFMPFRMSGYVPFGWITVTGMLLPNPSWPTLMFWQWMNQSHNACVNYANRNATKPQPASKFVSAYAGAVSAALTISMSLTYLIKKADRLPAAQKLVIQRFVPLPATALASSCNVILMRHGEINTGIEVYDCENNVVGTSQVAAYRAVRDTTLTRAFLPVPLLLAPPCIMPFLEKTRFLKRNPRWHLLVNAIVCTISFGISLPVALALFPQESTINTSDLEPELQSRTNQRQLYYNRGL</sequence>
<dbReference type="InterPro" id="IPR004686">
    <property type="entry name" value="Mtc"/>
</dbReference>
<keyword evidence="5" id="KW-0029">Amino-acid transport</keyword>
<feature type="transmembrane region" description="Helical" evidence="9">
    <location>
        <begin position="109"/>
        <end position="128"/>
    </location>
</feature>
<evidence type="ECO:0000313" key="11">
    <source>
        <dbReference type="WBParaSite" id="PSAMB.scaffold4715size13772.g25000.t1"/>
    </source>
</evidence>
<keyword evidence="3" id="KW-0813">Transport</keyword>
<dbReference type="GO" id="GO:1990542">
    <property type="term" value="P:mitochondrial transmembrane transport"/>
    <property type="evidence" value="ECO:0007669"/>
    <property type="project" value="TreeGrafter"/>
</dbReference>
<organism evidence="10 11">
    <name type="scientific">Plectus sambesii</name>
    <dbReference type="NCBI Taxonomy" id="2011161"/>
    <lineage>
        <taxon>Eukaryota</taxon>
        <taxon>Metazoa</taxon>
        <taxon>Ecdysozoa</taxon>
        <taxon>Nematoda</taxon>
        <taxon>Chromadorea</taxon>
        <taxon>Plectida</taxon>
        <taxon>Plectina</taxon>
        <taxon>Plectoidea</taxon>
        <taxon>Plectidae</taxon>
        <taxon>Plectus</taxon>
    </lineage>
</organism>
<keyword evidence="7 9" id="KW-0496">Mitochondrion</keyword>
<evidence type="ECO:0000256" key="2">
    <source>
        <dbReference type="ARBA" id="ARBA00005974"/>
    </source>
</evidence>
<dbReference type="GO" id="GO:0006865">
    <property type="term" value="P:amino acid transport"/>
    <property type="evidence" value="ECO:0007669"/>
    <property type="project" value="UniProtKB-KW"/>
</dbReference>
<comment type="subcellular location">
    <subcellularLocation>
        <location evidence="1 9">Mitochondrion membrane</location>
        <topology evidence="1 9">Multi-pass membrane protein</topology>
    </subcellularLocation>
</comment>
<evidence type="ECO:0000256" key="1">
    <source>
        <dbReference type="ARBA" id="ARBA00004225"/>
    </source>
</evidence>
<protein>
    <recommendedName>
        <fullName evidence="9">Sidoreflexin</fullName>
    </recommendedName>
</protein>